<feature type="transmembrane region" description="Helical" evidence="3">
    <location>
        <begin position="683"/>
        <end position="707"/>
    </location>
</feature>
<feature type="compositionally biased region" description="Polar residues" evidence="2">
    <location>
        <begin position="730"/>
        <end position="740"/>
    </location>
</feature>
<accession>A0AAV6UJI4</accession>
<dbReference type="GO" id="GO:0016747">
    <property type="term" value="F:acyltransferase activity, transferring groups other than amino-acyl groups"/>
    <property type="evidence" value="ECO:0007669"/>
    <property type="project" value="InterPro"/>
</dbReference>
<name>A0AAV6UJI4_9ARAC</name>
<keyword evidence="1" id="KW-0175">Coiled coil</keyword>
<feature type="signal peptide" evidence="4">
    <location>
        <begin position="1"/>
        <end position="23"/>
    </location>
</feature>
<dbReference type="Pfam" id="PF20146">
    <property type="entry name" value="NRF"/>
    <property type="match status" value="1"/>
</dbReference>
<dbReference type="Proteomes" id="UP000827092">
    <property type="component" value="Unassembled WGS sequence"/>
</dbReference>
<dbReference type="InterPro" id="IPR002656">
    <property type="entry name" value="Acyl_transf_3_dom"/>
</dbReference>
<feature type="transmembrane region" description="Helical" evidence="3">
    <location>
        <begin position="244"/>
        <end position="267"/>
    </location>
</feature>
<evidence type="ECO:0000259" key="5">
    <source>
        <dbReference type="SMART" id="SM00703"/>
    </source>
</evidence>
<keyword evidence="3" id="KW-0472">Membrane</keyword>
<feature type="chain" id="PRO_5043697799" description="Nose resistant-to-fluoxetine protein N-terminal domain-containing protein" evidence="4">
    <location>
        <begin position="24"/>
        <end position="766"/>
    </location>
</feature>
<feature type="transmembrane region" description="Helical" evidence="3">
    <location>
        <begin position="620"/>
        <end position="643"/>
    </location>
</feature>
<feature type="domain" description="Nose resistant-to-fluoxetine protein N-terminal" evidence="5">
    <location>
        <begin position="79"/>
        <end position="233"/>
    </location>
</feature>
<keyword evidence="4" id="KW-0732">Signal</keyword>
<evidence type="ECO:0000256" key="3">
    <source>
        <dbReference type="SAM" id="Phobius"/>
    </source>
</evidence>
<feature type="coiled-coil region" evidence="1">
    <location>
        <begin position="33"/>
        <end position="60"/>
    </location>
</feature>
<evidence type="ECO:0000256" key="1">
    <source>
        <dbReference type="SAM" id="Coils"/>
    </source>
</evidence>
<comment type="caution">
    <text evidence="6">The sequence shown here is derived from an EMBL/GenBank/DDBJ whole genome shotgun (WGS) entry which is preliminary data.</text>
</comment>
<dbReference type="InterPro" id="IPR052728">
    <property type="entry name" value="O2_lipid_transport_reg"/>
</dbReference>
<feature type="transmembrane region" description="Helical" evidence="3">
    <location>
        <begin position="545"/>
        <end position="566"/>
    </location>
</feature>
<protein>
    <recommendedName>
        <fullName evidence="5">Nose resistant-to-fluoxetine protein N-terminal domain-containing protein</fullName>
    </recommendedName>
</protein>
<evidence type="ECO:0000313" key="6">
    <source>
        <dbReference type="EMBL" id="KAG8184567.1"/>
    </source>
</evidence>
<dbReference type="AlphaFoldDB" id="A0AAV6UJI4"/>
<feature type="transmembrane region" description="Helical" evidence="3">
    <location>
        <begin position="471"/>
        <end position="493"/>
    </location>
</feature>
<dbReference type="EMBL" id="JAFNEN010000369">
    <property type="protein sequence ID" value="KAG8184567.1"/>
    <property type="molecule type" value="Genomic_DNA"/>
</dbReference>
<dbReference type="PANTHER" id="PTHR11161:SF0">
    <property type="entry name" value="O-ACYLTRANSFERASE LIKE PROTEIN"/>
    <property type="match status" value="1"/>
</dbReference>
<feature type="transmembrane region" description="Helical" evidence="3">
    <location>
        <begin position="578"/>
        <end position="597"/>
    </location>
</feature>
<keyword evidence="3" id="KW-1133">Transmembrane helix</keyword>
<evidence type="ECO:0000256" key="2">
    <source>
        <dbReference type="SAM" id="MobiDB-lite"/>
    </source>
</evidence>
<dbReference type="PANTHER" id="PTHR11161">
    <property type="entry name" value="O-ACYLTRANSFERASE"/>
    <property type="match status" value="1"/>
</dbReference>
<proteinExistence type="predicted"/>
<dbReference type="InterPro" id="IPR006621">
    <property type="entry name" value="Nose-resist-to-fluoxetine_N"/>
</dbReference>
<sequence>MKLTNSALFIFCISLTSLSLMECNSITETSLDNDNSTMEAEDLQKAIERMQKNMQEVIDSFMKQISPFAAKIGLYSSASFRCLVDTANSIRGIKRLESWAFKMLDASGKLSPGLLEGTSSALGDYDECLDVVSPHKGKRHFTGKYCLLEVKPPGVVVDALKEYQVTKDKANHTLANTKSFIGFLRKVRTNPDHVIFRMGMCVPSSCDAEGIQSIMSIATDNMDMPVEVVRCESKKDFELQTHQIVIISIILVFVVVVLLATVIPIFFTKDNEPPSSASSKEASSKDASKCSKLLEICSKFSISHNTKRLLDCTNEDDASDTARGLKVLTILFAIFTHTYALPHRLHLYRFRNTLNFTKFIDEILFGAVANSSVGVDTFFFLAGFHFVYNRWRLINRPNVLSYIFKFIILTCIRMMAIQVLVALLFFLFPLFGSGPLWHEFVENPLDNCRNTWWMNLLFIQNFLGPYDICLYQTWMLATIMQIFVITSVIVYALHKWPMYGIFSIFLTTISAMMAIAAVTALADFPASFTIYFYDYRTSIKLWKYVYTQFYTHIGPQCIGMLTAYIISECSKKIHKRLALPLWIACFLCLSSIVFGLHDHRHGEPMVRGLSVLYAALHRPAWAVALGWIVYACATGHGGVVNSVLSWKALVPLERLCYLAYLLHVPLMYYQGGTQRERMFMGHYNQIMCFLSYAVVSFLLAFACYLLFQAPYEVIERFLLRKPEGDIWESNPVSSSQVSIQSDKEPEEKEEDTSKVLYNRYQQSERF</sequence>
<keyword evidence="7" id="KW-1185">Reference proteome</keyword>
<feature type="region of interest" description="Disordered" evidence="2">
    <location>
        <begin position="727"/>
        <end position="766"/>
    </location>
</feature>
<feature type="transmembrane region" description="Helical" evidence="3">
    <location>
        <begin position="363"/>
        <end position="387"/>
    </location>
</feature>
<reference evidence="6 7" key="1">
    <citation type="journal article" date="2022" name="Nat. Ecol. Evol.">
        <title>A masculinizing supergene underlies an exaggerated male reproductive morph in a spider.</title>
        <authorList>
            <person name="Hendrickx F."/>
            <person name="De Corte Z."/>
            <person name="Sonet G."/>
            <person name="Van Belleghem S.M."/>
            <person name="Kostlbacher S."/>
            <person name="Vangestel C."/>
        </authorList>
    </citation>
    <scope>NUCLEOTIDE SEQUENCE [LARGE SCALE GENOMIC DNA]</scope>
    <source>
        <strain evidence="6">W744_W776</strain>
    </source>
</reference>
<feature type="transmembrane region" description="Helical" evidence="3">
    <location>
        <begin position="505"/>
        <end position="533"/>
    </location>
</feature>
<evidence type="ECO:0000313" key="7">
    <source>
        <dbReference type="Proteomes" id="UP000827092"/>
    </source>
</evidence>
<feature type="transmembrane region" description="Helical" evidence="3">
    <location>
        <begin position="399"/>
        <end position="428"/>
    </location>
</feature>
<organism evidence="6 7">
    <name type="scientific">Oedothorax gibbosus</name>
    <dbReference type="NCBI Taxonomy" id="931172"/>
    <lineage>
        <taxon>Eukaryota</taxon>
        <taxon>Metazoa</taxon>
        <taxon>Ecdysozoa</taxon>
        <taxon>Arthropoda</taxon>
        <taxon>Chelicerata</taxon>
        <taxon>Arachnida</taxon>
        <taxon>Araneae</taxon>
        <taxon>Araneomorphae</taxon>
        <taxon>Entelegynae</taxon>
        <taxon>Araneoidea</taxon>
        <taxon>Linyphiidae</taxon>
        <taxon>Erigoninae</taxon>
        <taxon>Oedothorax</taxon>
    </lineage>
</organism>
<dbReference type="Pfam" id="PF01757">
    <property type="entry name" value="Acyl_transf_3"/>
    <property type="match status" value="1"/>
</dbReference>
<keyword evidence="3" id="KW-0812">Transmembrane</keyword>
<gene>
    <name evidence="6" type="ORF">JTE90_007683</name>
</gene>
<evidence type="ECO:0000256" key="4">
    <source>
        <dbReference type="SAM" id="SignalP"/>
    </source>
</evidence>
<dbReference type="SMART" id="SM00703">
    <property type="entry name" value="NRF"/>
    <property type="match status" value="1"/>
</dbReference>